<dbReference type="InterPro" id="IPR036249">
    <property type="entry name" value="Thioredoxin-like_sf"/>
</dbReference>
<keyword evidence="2" id="KW-0808">Transferase</keyword>
<dbReference type="AlphaFoldDB" id="A0A5Q0BNN8"/>
<name>A0A5Q0BNN8_9GAMM</name>
<dbReference type="InterPro" id="IPR036282">
    <property type="entry name" value="Glutathione-S-Trfase_C_sf"/>
</dbReference>
<dbReference type="Gene3D" id="3.40.30.10">
    <property type="entry name" value="Glutaredoxin"/>
    <property type="match status" value="1"/>
</dbReference>
<sequence>MIKLCGFGLSNYYNKIKLVLLEKQIAFSEELVYPSQDEALLARSPLGKVPFIETEHGCLSESQAILEYLEDSYTELPLYPRDAFQRAKCRELIQHVELNVELIARRLYKAAFFGGTASDETRTEVRERLELSLKGLSKLAKFSPYIGGNVYTAADSVAWIHFGLISMTTQKMYGEDFIAKYLPATADYMSMIGKRLHVQAVAADRANAMAEFMANK</sequence>
<dbReference type="GO" id="GO:0016740">
    <property type="term" value="F:transferase activity"/>
    <property type="evidence" value="ECO:0007669"/>
    <property type="project" value="UniProtKB-KW"/>
</dbReference>
<keyword evidence="3" id="KW-1185">Reference proteome</keyword>
<organism evidence="2 3">
    <name type="scientific">Candidatus Methylospira mobilis</name>
    <dbReference type="NCBI Taxonomy" id="1808979"/>
    <lineage>
        <taxon>Bacteria</taxon>
        <taxon>Pseudomonadati</taxon>
        <taxon>Pseudomonadota</taxon>
        <taxon>Gammaproteobacteria</taxon>
        <taxon>Methylococcales</taxon>
        <taxon>Methylococcaceae</taxon>
        <taxon>Candidatus Methylospira</taxon>
    </lineage>
</organism>
<dbReference type="PANTHER" id="PTHR43968:SF6">
    <property type="entry name" value="GLUTATHIONE S-TRANSFERASE OMEGA"/>
    <property type="match status" value="1"/>
</dbReference>
<gene>
    <name evidence="2" type="ORF">F6R98_20770</name>
</gene>
<dbReference type="GO" id="GO:0005737">
    <property type="term" value="C:cytoplasm"/>
    <property type="evidence" value="ECO:0007669"/>
    <property type="project" value="TreeGrafter"/>
</dbReference>
<feature type="domain" description="GST N-terminal" evidence="1">
    <location>
        <begin position="1"/>
        <end position="77"/>
    </location>
</feature>
<dbReference type="OrthoDB" id="5242791at2"/>
<dbReference type="SUPFAM" id="SSF47616">
    <property type="entry name" value="GST C-terminal domain-like"/>
    <property type="match status" value="1"/>
</dbReference>
<dbReference type="PANTHER" id="PTHR43968">
    <property type="match status" value="1"/>
</dbReference>
<dbReference type="Gene3D" id="1.20.1050.10">
    <property type="match status" value="1"/>
</dbReference>
<dbReference type="InterPro" id="IPR050983">
    <property type="entry name" value="GST_Omega/HSP26"/>
</dbReference>
<dbReference type="RefSeq" id="WP_153251177.1">
    <property type="nucleotide sequence ID" value="NZ_CP044205.1"/>
</dbReference>
<accession>A0A5Q0BNN8</accession>
<evidence type="ECO:0000313" key="3">
    <source>
        <dbReference type="Proteomes" id="UP000325755"/>
    </source>
</evidence>
<dbReference type="KEGG" id="mmob:F6R98_20770"/>
<protein>
    <submittedName>
        <fullName evidence="2">Glutathione S-transferase family protein</fullName>
    </submittedName>
</protein>
<dbReference type="SUPFAM" id="SSF52833">
    <property type="entry name" value="Thioredoxin-like"/>
    <property type="match status" value="1"/>
</dbReference>
<dbReference type="CDD" id="cd00570">
    <property type="entry name" value="GST_N_family"/>
    <property type="match status" value="1"/>
</dbReference>
<dbReference type="SFLD" id="SFLDS00019">
    <property type="entry name" value="Glutathione_Transferase_(cytos"/>
    <property type="match status" value="1"/>
</dbReference>
<dbReference type="Proteomes" id="UP000325755">
    <property type="component" value="Chromosome"/>
</dbReference>
<dbReference type="EMBL" id="CP044205">
    <property type="protein sequence ID" value="QFY45229.1"/>
    <property type="molecule type" value="Genomic_DNA"/>
</dbReference>
<evidence type="ECO:0000259" key="1">
    <source>
        <dbReference type="PROSITE" id="PS50404"/>
    </source>
</evidence>
<dbReference type="Pfam" id="PF13417">
    <property type="entry name" value="GST_N_3"/>
    <property type="match status" value="1"/>
</dbReference>
<dbReference type="PROSITE" id="PS50404">
    <property type="entry name" value="GST_NTER"/>
    <property type="match status" value="1"/>
</dbReference>
<dbReference type="InParanoid" id="A0A5Q0BNN8"/>
<evidence type="ECO:0000313" key="2">
    <source>
        <dbReference type="EMBL" id="QFY45229.1"/>
    </source>
</evidence>
<proteinExistence type="predicted"/>
<dbReference type="InterPro" id="IPR040079">
    <property type="entry name" value="Glutathione_S-Trfase"/>
</dbReference>
<dbReference type="InterPro" id="IPR004045">
    <property type="entry name" value="Glutathione_S-Trfase_N"/>
</dbReference>
<reference evidence="2 3" key="1">
    <citation type="submission" date="2019-09" db="EMBL/GenBank/DDBJ databases">
        <title>Ecophysiology of the spiral-shaped methanotroph Methylospira mobilis as revealed by the complete genome sequence.</title>
        <authorList>
            <person name="Oshkin I.Y."/>
            <person name="Dedysh S.N."/>
            <person name="Miroshnikov K."/>
            <person name="Danilova O.V."/>
            <person name="Hakobyan A."/>
            <person name="Liesack W."/>
        </authorList>
    </citation>
    <scope>NUCLEOTIDE SEQUENCE [LARGE SCALE GENOMIC DNA]</scope>
    <source>
        <strain evidence="2 3">Shm1</strain>
    </source>
</reference>